<dbReference type="RefSeq" id="WP_159445052.1">
    <property type="nucleotide sequence ID" value="NZ_AP017422.1"/>
</dbReference>
<feature type="domain" description="SusE outer membrane protein" evidence="1">
    <location>
        <begin position="20"/>
        <end position="127"/>
    </location>
</feature>
<protein>
    <submittedName>
        <fullName evidence="2">SusE outer membrane protein</fullName>
    </submittedName>
</protein>
<evidence type="ECO:0000313" key="2">
    <source>
        <dbReference type="EMBL" id="SIS66152.1"/>
    </source>
</evidence>
<sequence>MKQSIIALFTLILLAVSCKKDETRIVYTAPQAVASFTSTTTVKVLDSAAKSSVALGFNWSSVSYGINASITYTLQFDTAGGNFSTPSTIIAGTDTASAAVITNALNTIALARGIKGERTGKLDVRVKAEVLQNGSSALTSSIPAVYSEVISITVTPYSLPATYLYVLGDFQGWSLTNPPVIADTANSGKFEGFVYCPTSGGFKFLTELSWDKPYWGYNSSTTMEQGVSGNLYTSGAGLFRILADTKAKTWSATSISWSLVGDAVSSDWVTDIPMTYDATSKTLVANPVTITSSGGFKFRADKSWTLNYGLTNGSIVLNGGNFGVSQTGNYKVTLDLNDLANLKYSIEKL</sequence>
<dbReference type="Proteomes" id="UP000186917">
    <property type="component" value="Unassembled WGS sequence"/>
</dbReference>
<dbReference type="Pfam" id="PF14292">
    <property type="entry name" value="SusE"/>
    <property type="match status" value="1"/>
</dbReference>
<gene>
    <name evidence="2" type="ORF">SAMN05421788_101481</name>
</gene>
<dbReference type="InterPro" id="IPR025970">
    <property type="entry name" value="SusE"/>
</dbReference>
<dbReference type="CDD" id="cd12967">
    <property type="entry name" value="CBM_SusE-F_like_u1"/>
    <property type="match status" value="1"/>
</dbReference>
<dbReference type="Gene3D" id="2.60.40.3620">
    <property type="match status" value="2"/>
</dbReference>
<dbReference type="EMBL" id="FTOR01000001">
    <property type="protein sequence ID" value="SIS66152.1"/>
    <property type="molecule type" value="Genomic_DNA"/>
</dbReference>
<reference evidence="3" key="1">
    <citation type="submission" date="2017-01" db="EMBL/GenBank/DDBJ databases">
        <authorList>
            <person name="Varghese N."/>
            <person name="Submissions S."/>
        </authorList>
    </citation>
    <scope>NUCLEOTIDE SEQUENCE [LARGE SCALE GENOMIC DNA]</scope>
    <source>
        <strain evidence="3">DSM 21054</strain>
    </source>
</reference>
<organism evidence="2 3">
    <name type="scientific">Filimonas lacunae</name>
    <dbReference type="NCBI Taxonomy" id="477680"/>
    <lineage>
        <taxon>Bacteria</taxon>
        <taxon>Pseudomonadati</taxon>
        <taxon>Bacteroidota</taxon>
        <taxon>Chitinophagia</taxon>
        <taxon>Chitinophagales</taxon>
        <taxon>Chitinophagaceae</taxon>
        <taxon>Filimonas</taxon>
    </lineage>
</organism>
<dbReference type="PROSITE" id="PS51257">
    <property type="entry name" value="PROKAR_LIPOPROTEIN"/>
    <property type="match status" value="1"/>
</dbReference>
<dbReference type="AlphaFoldDB" id="A0A173MN20"/>
<dbReference type="CDD" id="cd12956">
    <property type="entry name" value="CBM_SusE-F_like"/>
    <property type="match status" value="1"/>
</dbReference>
<dbReference type="STRING" id="477680.SAMN05421788_101481"/>
<accession>A0A173MN20</accession>
<evidence type="ECO:0000313" key="3">
    <source>
        <dbReference type="Proteomes" id="UP000186917"/>
    </source>
</evidence>
<proteinExistence type="predicted"/>
<dbReference type="KEGG" id="fln:FLA_5081"/>
<keyword evidence="3" id="KW-1185">Reference proteome</keyword>
<evidence type="ECO:0000259" key="1">
    <source>
        <dbReference type="Pfam" id="PF14292"/>
    </source>
</evidence>
<name>A0A173MN20_9BACT</name>